<dbReference type="EMBL" id="LR796895">
    <property type="protein sequence ID" value="CAB4172779.1"/>
    <property type="molecule type" value="Genomic_DNA"/>
</dbReference>
<evidence type="ECO:0000313" key="4">
    <source>
        <dbReference type="EMBL" id="CAB4172779.1"/>
    </source>
</evidence>
<gene>
    <name evidence="5" type="ORF">UFOVP1114_6</name>
    <name evidence="6" type="ORF">UFOVP1386_6</name>
    <name evidence="7" type="ORF">UFOVP1479_2</name>
    <name evidence="8" type="ORF">UFOVP1564_4</name>
    <name evidence="2" type="ORF">UFOVP310_4</name>
    <name evidence="3" type="ORF">UFOVP619_21</name>
    <name evidence="4" type="ORF">UFOVP947_5</name>
</gene>
<feature type="coiled-coil region" evidence="1">
    <location>
        <begin position="32"/>
        <end position="80"/>
    </location>
</feature>
<protein>
    <submittedName>
        <fullName evidence="3">Uncharacterized protein</fullName>
    </submittedName>
</protein>
<evidence type="ECO:0000256" key="1">
    <source>
        <dbReference type="SAM" id="Coils"/>
    </source>
</evidence>
<keyword evidence="1" id="KW-0175">Coiled coil</keyword>
<dbReference type="EMBL" id="LR797340">
    <property type="protein sequence ID" value="CAB4203924.1"/>
    <property type="molecule type" value="Genomic_DNA"/>
</dbReference>
<evidence type="ECO:0000313" key="3">
    <source>
        <dbReference type="EMBL" id="CAB4152476.1"/>
    </source>
</evidence>
<accession>A0A6J5N572</accession>
<dbReference type="EMBL" id="LR797427">
    <property type="protein sequence ID" value="CAB4215239.1"/>
    <property type="molecule type" value="Genomic_DNA"/>
</dbReference>
<name>A0A6J5N572_9CAUD</name>
<evidence type="ECO:0000313" key="5">
    <source>
        <dbReference type="EMBL" id="CAB4184421.1"/>
    </source>
</evidence>
<sequence>MIENIIITIVTTLIGYFIGYKKSKNEIEGGRLENLEKSINIYQVVIDDLGKKVEELTVQITKLETIIDSLKKENRKLKGSI</sequence>
<dbReference type="EMBL" id="LR798416">
    <property type="protein sequence ID" value="CAB5229633.1"/>
    <property type="molecule type" value="Genomic_DNA"/>
</dbReference>
<evidence type="ECO:0000313" key="8">
    <source>
        <dbReference type="EMBL" id="CAB5229633.1"/>
    </source>
</evidence>
<evidence type="ECO:0000313" key="6">
    <source>
        <dbReference type="EMBL" id="CAB4203924.1"/>
    </source>
</evidence>
<organism evidence="3">
    <name type="scientific">uncultured Caudovirales phage</name>
    <dbReference type="NCBI Taxonomy" id="2100421"/>
    <lineage>
        <taxon>Viruses</taxon>
        <taxon>Duplodnaviria</taxon>
        <taxon>Heunggongvirae</taxon>
        <taxon>Uroviricota</taxon>
        <taxon>Caudoviricetes</taxon>
        <taxon>Peduoviridae</taxon>
        <taxon>Maltschvirus</taxon>
        <taxon>Maltschvirus maltsch</taxon>
    </lineage>
</organism>
<dbReference type="EMBL" id="LR796589">
    <property type="protein sequence ID" value="CAB4152476.1"/>
    <property type="molecule type" value="Genomic_DNA"/>
</dbReference>
<reference evidence="3" key="1">
    <citation type="submission" date="2020-04" db="EMBL/GenBank/DDBJ databases">
        <authorList>
            <person name="Chiriac C."/>
            <person name="Salcher M."/>
            <person name="Ghai R."/>
            <person name="Kavagutti S V."/>
        </authorList>
    </citation>
    <scope>NUCLEOTIDE SEQUENCE</scope>
</reference>
<proteinExistence type="predicted"/>
<evidence type="ECO:0000313" key="2">
    <source>
        <dbReference type="EMBL" id="CAB4136825.1"/>
    </source>
</evidence>
<dbReference type="EMBL" id="LR796325">
    <property type="protein sequence ID" value="CAB4136825.1"/>
    <property type="molecule type" value="Genomic_DNA"/>
</dbReference>
<evidence type="ECO:0000313" key="7">
    <source>
        <dbReference type="EMBL" id="CAB4215239.1"/>
    </source>
</evidence>
<dbReference type="EMBL" id="LR797070">
    <property type="protein sequence ID" value="CAB4184421.1"/>
    <property type="molecule type" value="Genomic_DNA"/>
</dbReference>